<dbReference type="eggNOG" id="COG0419">
    <property type="taxonomic scope" value="Bacteria"/>
</dbReference>
<dbReference type="GO" id="GO:0030163">
    <property type="term" value="P:protein catabolic process"/>
    <property type="evidence" value="ECO:0007669"/>
    <property type="project" value="InterPro"/>
</dbReference>
<dbReference type="InterPro" id="IPR046843">
    <property type="entry name" value="LonB_AAA-LID"/>
</dbReference>
<dbReference type="AlphaFoldDB" id="D9S0N3"/>
<dbReference type="Gene3D" id="1.10.8.60">
    <property type="match status" value="1"/>
</dbReference>
<feature type="active site" evidence="2">
    <location>
        <position position="658"/>
    </location>
</feature>
<protein>
    <recommendedName>
        <fullName evidence="2">endopeptidase La</fullName>
        <ecNumber evidence="2">3.4.21.53</ecNumber>
    </recommendedName>
</protein>
<dbReference type="InterPro" id="IPR020568">
    <property type="entry name" value="Ribosomal_Su5_D2-typ_SF"/>
</dbReference>
<keyword evidence="1 2" id="KW-0645">Protease</keyword>
<dbReference type="InterPro" id="IPR014721">
    <property type="entry name" value="Ribsml_uS5_D2-typ_fold_subgr"/>
</dbReference>
<dbReference type="eggNOG" id="COG1067">
    <property type="taxonomic scope" value="Bacteria"/>
</dbReference>
<feature type="active site" evidence="2">
    <location>
        <position position="701"/>
    </location>
</feature>
<dbReference type="Pfam" id="PF20437">
    <property type="entry name" value="LonC_helical"/>
    <property type="match status" value="1"/>
</dbReference>
<dbReference type="Pfam" id="PF20436">
    <property type="entry name" value="LonB_AAA-LID"/>
    <property type="match status" value="1"/>
</dbReference>
<dbReference type="KEGG" id="toc:Toce_2179"/>
<dbReference type="InterPro" id="IPR027417">
    <property type="entry name" value="P-loop_NTPase"/>
</dbReference>
<keyword evidence="2" id="KW-0720">Serine protease</keyword>
<gene>
    <name evidence="5" type="ordered locus">Toce_2179</name>
</gene>
<dbReference type="SUPFAM" id="SSF52540">
    <property type="entry name" value="P-loop containing nucleoside triphosphate hydrolases"/>
    <property type="match status" value="1"/>
</dbReference>
<feature type="domain" description="Lon proteolytic" evidence="4">
    <location>
        <begin position="568"/>
        <end position="763"/>
    </location>
</feature>
<dbReference type="GO" id="GO:0006508">
    <property type="term" value="P:proteolysis"/>
    <property type="evidence" value="ECO:0007669"/>
    <property type="project" value="UniProtKB-KW"/>
</dbReference>
<dbReference type="InterPro" id="IPR008269">
    <property type="entry name" value="Lon_proteolytic"/>
</dbReference>
<dbReference type="OrthoDB" id="9758568at2"/>
<dbReference type="InterPro" id="IPR046844">
    <property type="entry name" value="Lon-like_helical"/>
</dbReference>
<dbReference type="GO" id="GO:0005524">
    <property type="term" value="F:ATP binding"/>
    <property type="evidence" value="ECO:0007669"/>
    <property type="project" value="InterPro"/>
</dbReference>
<evidence type="ECO:0000313" key="5">
    <source>
        <dbReference type="EMBL" id="ADL08891.1"/>
    </source>
</evidence>
<dbReference type="Pfam" id="PF05362">
    <property type="entry name" value="Lon_C"/>
    <property type="match status" value="1"/>
</dbReference>
<dbReference type="Gene3D" id="3.40.50.300">
    <property type="entry name" value="P-loop containing nucleotide triphosphate hydrolases"/>
    <property type="match status" value="1"/>
</dbReference>
<dbReference type="PROSITE" id="PS51786">
    <property type="entry name" value="LON_PROTEOLYTIC"/>
    <property type="match status" value="1"/>
</dbReference>
<dbReference type="STRING" id="555079.Toce_2179"/>
<evidence type="ECO:0000313" key="6">
    <source>
        <dbReference type="Proteomes" id="UP000000272"/>
    </source>
</evidence>
<dbReference type="Proteomes" id="UP000000272">
    <property type="component" value="Chromosome"/>
</dbReference>
<sequence>MLRKLTAGELSSTCDPAIFNFRSTEEIEPLSDIIGQERAIRSMEFGLRINRKGYNIFVTGPKGTGRTTYTKAAVSKVAAEKPVPDDILYVYNFAKPEKPLAIFLPAGRGSEFAKDMERLIEEIRREISRVFDDEKFENQRQELVEKYQKMSVELLEKLEQSAKADGFTVQRTPQGFVTVPLKDGRPMNQEEFDALTEEERKQLEEKSRALQSRIDETLRKVRALDRKIREELSELERKTALTAIDPYFEEITSKYEEFENIIAYVKAVKEDIIKNLAVIRAGDREKGEGQEAPMGVSQSLPREDFFIRYKVNLFVDNRATKGAPVVFETNPNYYNLFGKIEGRALFGTVVTDFTMIKSGAIHRARGGYLVLHAEDLFMDPFAWDTLKRTLKTGEARVENIGEQYRTVPTVTLKPEPIPLDVKVIIIGSPFIYYILHDYDGDFRKLFKVKVDFDVEMERNPVNMKNYASFISHICRDEKLLPFEPSAVARVIDYSSRLAGDRKKLSTRFNEIAEIIYEAGAWAAMEGAESVSAKHVDKAVEEKVYRSNMIEEKLFSMIERGEIIISTEGQAVGQVNGLSVIDIGDYVFGQPSRITARTFLGDAGVVNIEREAKLSGKIHDKAVMILYGYLGEKYAREMPLAVSASITFEQNYGGVEGDSATCAELLALLSSISGIPVRQDLAVTGSLDQHGNVQPVGGVTEKVEGFYHTCRIKGLTGTQGVVIPSGNLDNLILKREVIDAVKEGRFHIYAAETIDDVIEIMTGVKPEEFHRKVMESLKEMADKAKEFFDGENK</sequence>
<name>D9S0N3_THEOJ</name>
<dbReference type="EMBL" id="CP002131">
    <property type="protein sequence ID" value="ADL08891.1"/>
    <property type="molecule type" value="Genomic_DNA"/>
</dbReference>
<keyword evidence="2" id="KW-0378">Hydrolase</keyword>
<evidence type="ECO:0000256" key="2">
    <source>
        <dbReference type="PROSITE-ProRule" id="PRU01122"/>
    </source>
</evidence>
<keyword evidence="6" id="KW-1185">Reference proteome</keyword>
<dbReference type="PRINTS" id="PR00830">
    <property type="entry name" value="ENDOLAPTASE"/>
</dbReference>
<dbReference type="Pfam" id="PF13654">
    <property type="entry name" value="AAA_32"/>
    <property type="match status" value="1"/>
</dbReference>
<dbReference type="InterPro" id="IPR027065">
    <property type="entry name" value="Lon_Prtase"/>
</dbReference>
<dbReference type="InterPro" id="IPR041699">
    <property type="entry name" value="AAA_32"/>
</dbReference>
<feature type="coiled-coil region" evidence="3">
    <location>
        <begin position="193"/>
        <end position="238"/>
    </location>
</feature>
<comment type="similarity">
    <text evidence="2">Belongs to the peptidase S16 family.</text>
</comment>
<evidence type="ECO:0000256" key="3">
    <source>
        <dbReference type="SAM" id="Coils"/>
    </source>
</evidence>
<keyword evidence="3" id="KW-0175">Coiled coil</keyword>
<dbReference type="GO" id="GO:0004252">
    <property type="term" value="F:serine-type endopeptidase activity"/>
    <property type="evidence" value="ECO:0007669"/>
    <property type="project" value="UniProtKB-UniRule"/>
</dbReference>
<dbReference type="SUPFAM" id="SSF54211">
    <property type="entry name" value="Ribosomal protein S5 domain 2-like"/>
    <property type="match status" value="1"/>
</dbReference>
<reference evidence="5 6" key="1">
    <citation type="journal article" date="2010" name="Stand. Genomic Sci.">
        <title>Complete genome sequence of Thermosediminibacter oceani type strain (JW/IW-1228P).</title>
        <authorList>
            <person name="Pitluck S."/>
            <person name="Yasawong M."/>
            <person name="Munk C."/>
            <person name="Nolan M."/>
            <person name="Lapidus A."/>
            <person name="Lucas S."/>
            <person name="Glavina Del Rio T."/>
            <person name="Tice H."/>
            <person name="Cheng J.F."/>
            <person name="Bruce D."/>
            <person name="Detter C."/>
            <person name="Tapia R."/>
            <person name="Han C."/>
            <person name="Goodwin L."/>
            <person name="Liolios K."/>
            <person name="Ivanova N."/>
            <person name="Mavromatis K."/>
            <person name="Mikhailova N."/>
            <person name="Pati A."/>
            <person name="Chen A."/>
            <person name="Palaniappan K."/>
            <person name="Land M."/>
            <person name="Hauser L."/>
            <person name="Chang Y.J."/>
            <person name="Jeffries C.D."/>
            <person name="Rohde M."/>
            <person name="Spring S."/>
            <person name="Sikorski J."/>
            <person name="Goker M."/>
            <person name="Woyke T."/>
            <person name="Bristow J."/>
            <person name="Eisen J.A."/>
            <person name="Markowitz V."/>
            <person name="Hugenholtz P."/>
            <person name="Kyrpides N.C."/>
            <person name="Klenk H.P."/>
        </authorList>
    </citation>
    <scope>NUCLEOTIDE SEQUENCE [LARGE SCALE GENOMIC DNA]</scope>
    <source>
        <strain evidence="6">ATCC BAA-1034 / DSM 16646 / JW/IW-1228P</strain>
    </source>
</reference>
<comment type="catalytic activity">
    <reaction evidence="2">
        <text>Hydrolysis of proteins in presence of ATP.</text>
        <dbReference type="EC" id="3.4.21.53"/>
    </reaction>
</comment>
<evidence type="ECO:0000256" key="1">
    <source>
        <dbReference type="ARBA" id="ARBA00022670"/>
    </source>
</evidence>
<accession>D9S0N3</accession>
<organism evidence="5 6">
    <name type="scientific">Thermosediminibacter oceani (strain ATCC BAA-1034 / DSM 16646 / JW/IW-1228P)</name>
    <dbReference type="NCBI Taxonomy" id="555079"/>
    <lineage>
        <taxon>Bacteria</taxon>
        <taxon>Bacillati</taxon>
        <taxon>Bacillota</taxon>
        <taxon>Clostridia</taxon>
        <taxon>Thermosediminibacterales</taxon>
        <taxon>Thermosediminibacteraceae</taxon>
        <taxon>Thermosediminibacter</taxon>
    </lineage>
</organism>
<dbReference type="Gene3D" id="3.30.230.10">
    <property type="match status" value="1"/>
</dbReference>
<dbReference type="HOGENOM" id="CLU_014785_0_1_9"/>
<dbReference type="PANTHER" id="PTHR10046">
    <property type="entry name" value="ATP DEPENDENT LON PROTEASE FAMILY MEMBER"/>
    <property type="match status" value="1"/>
</dbReference>
<dbReference type="GO" id="GO:0004176">
    <property type="term" value="F:ATP-dependent peptidase activity"/>
    <property type="evidence" value="ECO:0007669"/>
    <property type="project" value="UniProtKB-UniRule"/>
</dbReference>
<dbReference type="RefSeq" id="WP_013276899.1">
    <property type="nucleotide sequence ID" value="NC_014377.1"/>
</dbReference>
<proteinExistence type="inferred from homology"/>
<dbReference type="EC" id="3.4.21.53" evidence="2"/>
<evidence type="ECO:0000259" key="4">
    <source>
        <dbReference type="PROSITE" id="PS51786"/>
    </source>
</evidence>